<comment type="similarity">
    <text evidence="3 11">Belongs to the PIGV family.</text>
</comment>
<reference evidence="12" key="1">
    <citation type="submission" date="2022-02" db="EMBL/GenBank/DDBJ databases">
        <authorList>
            <person name="Giguere J D."/>
        </authorList>
    </citation>
    <scope>NUCLEOTIDE SEQUENCE</scope>
    <source>
        <strain evidence="12">CCAP 1055/1</strain>
    </source>
</reference>
<proteinExistence type="inferred from homology"/>
<feature type="transmembrane region" description="Helical" evidence="11">
    <location>
        <begin position="191"/>
        <end position="214"/>
    </location>
</feature>
<protein>
    <recommendedName>
        <fullName evidence="11">GPI mannosyltransferase 2</fullName>
        <ecNumber evidence="11">2.4.1.-</ecNumber>
    </recommendedName>
</protein>
<feature type="transmembrane region" description="Helical" evidence="11">
    <location>
        <begin position="235"/>
        <end position="253"/>
    </location>
</feature>
<dbReference type="UniPathway" id="UPA00196"/>
<dbReference type="GO" id="GO:0004376">
    <property type="term" value="F:GPI mannosyltransferase activity"/>
    <property type="evidence" value="ECO:0007669"/>
    <property type="project" value="InterPro"/>
</dbReference>
<evidence type="ECO:0000256" key="4">
    <source>
        <dbReference type="ARBA" id="ARBA00022502"/>
    </source>
</evidence>
<dbReference type="PANTHER" id="PTHR12468:SF2">
    <property type="entry name" value="GPI MANNOSYLTRANSFERASE 2"/>
    <property type="match status" value="1"/>
</dbReference>
<name>A0A8J9X0X9_PHATR</name>
<gene>
    <name evidence="12" type="ORF">PTTT1_LOCUS6059</name>
</gene>
<evidence type="ECO:0000256" key="7">
    <source>
        <dbReference type="ARBA" id="ARBA00022692"/>
    </source>
</evidence>
<evidence type="ECO:0000256" key="6">
    <source>
        <dbReference type="ARBA" id="ARBA00022679"/>
    </source>
</evidence>
<dbReference type="Proteomes" id="UP000836788">
    <property type="component" value="Chromosome 10"/>
</dbReference>
<sequence length="558" mass="62819">MARSTATATIEVSLRQRLVAKAECSSLRRLVRHCFQVRLAVLLSMAVSCRVIPNHHAGEDATRFDLRAQDPACFSTKGSYCDCGPSCSWREGDGLSCQEPESIEHNLFQSVVYPFLLTPLTRWDAARFLRLAHRPQLWLPQTNGQLSDTDLFQESERAHVFMPLFPSAVQRTASVLMLLPKWSLPSTCEQVMVLAAWFLNTLCCLLSAVSLYFLTENILRRQGVADLERGRLSRLAMLVFIYNPATVFFGTAYSEAMFSTFVFAGCCLHTQGHDWIASVFWAAGSGTRSNGILYVGYILLFGLGRFLRPQSLLERLQVTGKILLQAFLPCAVLIRHNRVGIAHHCDSEALDQPAWCALVDRASLFPRFNLYSYTQRQYWNVGIFKYYEVKQVPNFLLAAPILLVSSAAVMTWIRCQWTQLPEATVTRNTLIHVAKWASIRLQQFSGHLNGQGYPKKHDNREKTLVGEMALEAGPLLLGHYAVLAATIILGLTVAHVQISTRMICSTCPALYWFLATKVGFEEKRSSPKVFVLGDAICWYCLSYTVLGIIMHSTWLPWT</sequence>
<evidence type="ECO:0000256" key="10">
    <source>
        <dbReference type="ARBA" id="ARBA00023136"/>
    </source>
</evidence>
<evidence type="ECO:0000256" key="2">
    <source>
        <dbReference type="ARBA" id="ARBA00004687"/>
    </source>
</evidence>
<dbReference type="EMBL" id="OU594951">
    <property type="protein sequence ID" value="CAG9278164.1"/>
    <property type="molecule type" value="Genomic_DNA"/>
</dbReference>
<evidence type="ECO:0000256" key="8">
    <source>
        <dbReference type="ARBA" id="ARBA00022824"/>
    </source>
</evidence>
<keyword evidence="6 11" id="KW-0808">Transferase</keyword>
<dbReference type="AlphaFoldDB" id="A0A8J9X0X9"/>
<keyword evidence="8 11" id="KW-0256">Endoplasmic reticulum</keyword>
<keyword evidence="7 11" id="KW-0812">Transmembrane</keyword>
<comment type="pathway">
    <text evidence="2 11">Glycolipid biosynthesis; glycosylphosphatidylinositol-anchor biosynthesis.</text>
</comment>
<keyword evidence="9 11" id="KW-1133">Transmembrane helix</keyword>
<evidence type="ECO:0000256" key="5">
    <source>
        <dbReference type="ARBA" id="ARBA00022676"/>
    </source>
</evidence>
<organism evidence="12">
    <name type="scientific">Phaeodactylum tricornutum</name>
    <name type="common">Diatom</name>
    <dbReference type="NCBI Taxonomy" id="2850"/>
    <lineage>
        <taxon>Eukaryota</taxon>
        <taxon>Sar</taxon>
        <taxon>Stramenopiles</taxon>
        <taxon>Ochrophyta</taxon>
        <taxon>Bacillariophyta</taxon>
        <taxon>Bacillariophyceae</taxon>
        <taxon>Bacillariophycidae</taxon>
        <taxon>Naviculales</taxon>
        <taxon>Phaeodactylaceae</taxon>
        <taxon>Phaeodactylum</taxon>
    </lineage>
</organism>
<keyword evidence="4 11" id="KW-0337">GPI-anchor biosynthesis</keyword>
<keyword evidence="5 11" id="KW-0328">Glycosyltransferase</keyword>
<dbReference type="Pfam" id="PF04188">
    <property type="entry name" value="Mannosyl_trans2"/>
    <property type="match status" value="1"/>
</dbReference>
<evidence type="ECO:0000313" key="12">
    <source>
        <dbReference type="EMBL" id="CAG9278164.1"/>
    </source>
</evidence>
<dbReference type="GO" id="GO:0006506">
    <property type="term" value="P:GPI anchor biosynthetic process"/>
    <property type="evidence" value="ECO:0007669"/>
    <property type="project" value="UniProtKB-UniPathway"/>
</dbReference>
<comment type="function">
    <text evidence="11">Mannosyltransferase involved in glycosylphosphatidylinositol-anchor biosynthesis.</text>
</comment>
<comment type="caution">
    <text evidence="11">Lacks conserved residue(s) required for the propagation of feature annotation.</text>
</comment>
<evidence type="ECO:0000256" key="1">
    <source>
        <dbReference type="ARBA" id="ARBA00004477"/>
    </source>
</evidence>
<dbReference type="PANTHER" id="PTHR12468">
    <property type="entry name" value="GPI MANNOSYLTRANSFERASE 2"/>
    <property type="match status" value="1"/>
</dbReference>
<comment type="subcellular location">
    <subcellularLocation>
        <location evidence="1 11">Endoplasmic reticulum membrane</location>
        <topology evidence="1 11">Multi-pass membrane protein</topology>
    </subcellularLocation>
</comment>
<dbReference type="GO" id="GO:0005789">
    <property type="term" value="C:endoplasmic reticulum membrane"/>
    <property type="evidence" value="ECO:0007669"/>
    <property type="project" value="UniProtKB-SubCell"/>
</dbReference>
<dbReference type="GO" id="GO:0000009">
    <property type="term" value="F:alpha-1,6-mannosyltransferase activity"/>
    <property type="evidence" value="ECO:0007669"/>
    <property type="project" value="InterPro"/>
</dbReference>
<evidence type="ECO:0000256" key="3">
    <source>
        <dbReference type="ARBA" id="ARBA00008698"/>
    </source>
</evidence>
<feature type="transmembrane region" description="Helical" evidence="11">
    <location>
        <begin position="395"/>
        <end position="413"/>
    </location>
</feature>
<keyword evidence="10 11" id="KW-0472">Membrane</keyword>
<feature type="transmembrane region" description="Helical" evidence="11">
    <location>
        <begin position="529"/>
        <end position="550"/>
    </location>
</feature>
<evidence type="ECO:0000256" key="9">
    <source>
        <dbReference type="ARBA" id="ARBA00022989"/>
    </source>
</evidence>
<evidence type="ECO:0000256" key="11">
    <source>
        <dbReference type="RuleBase" id="RU363112"/>
    </source>
</evidence>
<feature type="transmembrane region" description="Helical" evidence="11">
    <location>
        <begin position="291"/>
        <end position="307"/>
    </location>
</feature>
<dbReference type="GO" id="GO:0031501">
    <property type="term" value="C:mannosyltransferase complex"/>
    <property type="evidence" value="ECO:0007669"/>
    <property type="project" value="TreeGrafter"/>
</dbReference>
<dbReference type="InterPro" id="IPR007315">
    <property type="entry name" value="PIG-V/Gpi18"/>
</dbReference>
<dbReference type="EC" id="2.4.1.-" evidence="11"/>
<feature type="transmembrane region" description="Helical" evidence="11">
    <location>
        <begin position="477"/>
        <end position="496"/>
    </location>
</feature>
<accession>A0A8J9X0X9</accession>